<dbReference type="PANTHER" id="PTHR13414">
    <property type="entry name" value="HUEL-CATION TRANSPORTER"/>
    <property type="match status" value="1"/>
</dbReference>
<keyword evidence="10" id="KW-1185">Reference proteome</keyword>
<evidence type="ECO:0000313" key="9">
    <source>
        <dbReference type="EMBL" id="GBF91560.1"/>
    </source>
</evidence>
<dbReference type="InterPro" id="IPR058533">
    <property type="entry name" value="Cation_efflux_TM"/>
</dbReference>
<dbReference type="FunCoup" id="A0A2V0P151">
    <property type="interactions" value="1160"/>
</dbReference>
<dbReference type="Proteomes" id="UP000247498">
    <property type="component" value="Unassembled WGS sequence"/>
</dbReference>
<dbReference type="Pfam" id="PF01545">
    <property type="entry name" value="Cation_efflux"/>
    <property type="match status" value="1"/>
</dbReference>
<dbReference type="EMBL" id="BDRX01000025">
    <property type="protein sequence ID" value="GBF91560.1"/>
    <property type="molecule type" value="Genomic_DNA"/>
</dbReference>
<reference evidence="9 10" key="1">
    <citation type="journal article" date="2018" name="Sci. Rep.">
        <title>Raphidocelis subcapitata (=Pseudokirchneriella subcapitata) provides an insight into genome evolution and environmental adaptations in the Sphaeropleales.</title>
        <authorList>
            <person name="Suzuki S."/>
            <person name="Yamaguchi H."/>
            <person name="Nakajima N."/>
            <person name="Kawachi M."/>
        </authorList>
    </citation>
    <scope>NUCLEOTIDE SEQUENCE [LARGE SCALE GENOMIC DNA]</scope>
    <source>
        <strain evidence="9 10">NIES-35</strain>
    </source>
</reference>
<proteinExistence type="predicted"/>
<dbReference type="InterPro" id="IPR040177">
    <property type="entry name" value="SLC30A9"/>
</dbReference>
<dbReference type="GO" id="GO:0006882">
    <property type="term" value="P:intracellular zinc ion homeostasis"/>
    <property type="evidence" value="ECO:0007669"/>
    <property type="project" value="TreeGrafter"/>
</dbReference>
<dbReference type="InParanoid" id="A0A2V0P151"/>
<feature type="transmembrane region" description="Helical" evidence="7">
    <location>
        <begin position="208"/>
        <end position="233"/>
    </location>
</feature>
<dbReference type="InterPro" id="IPR002524">
    <property type="entry name" value="Cation_efflux"/>
</dbReference>
<evidence type="ECO:0000256" key="7">
    <source>
        <dbReference type="SAM" id="Phobius"/>
    </source>
</evidence>
<gene>
    <name evidence="9" type="ORF">Rsub_04300</name>
</gene>
<protein>
    <recommendedName>
        <fullName evidence="8">Cation efflux protein transmembrane domain-containing protein</fullName>
    </recommendedName>
</protein>
<dbReference type="InterPro" id="IPR027469">
    <property type="entry name" value="Cation_efflux_TMD_sf"/>
</dbReference>
<feature type="compositionally biased region" description="Pro residues" evidence="6">
    <location>
        <begin position="36"/>
        <end position="61"/>
    </location>
</feature>
<evidence type="ECO:0000256" key="6">
    <source>
        <dbReference type="SAM" id="MobiDB-lite"/>
    </source>
</evidence>
<keyword evidence="3 7" id="KW-0812">Transmembrane</keyword>
<feature type="compositionally biased region" description="Low complexity" evidence="6">
    <location>
        <begin position="529"/>
        <end position="548"/>
    </location>
</feature>
<feature type="transmembrane region" description="Helical" evidence="7">
    <location>
        <begin position="265"/>
        <end position="284"/>
    </location>
</feature>
<dbReference type="SUPFAM" id="SSF161111">
    <property type="entry name" value="Cation efflux protein transmembrane domain-like"/>
    <property type="match status" value="1"/>
</dbReference>
<feature type="transmembrane region" description="Helical" evidence="7">
    <location>
        <begin position="173"/>
        <end position="196"/>
    </location>
</feature>
<feature type="compositionally biased region" description="Gly residues" evidence="6">
    <location>
        <begin position="549"/>
        <end position="581"/>
    </location>
</feature>
<keyword evidence="2" id="KW-0813">Transport</keyword>
<comment type="caution">
    <text evidence="9">The sequence shown here is derived from an EMBL/GenBank/DDBJ whole genome shotgun (WGS) entry which is preliminary data.</text>
</comment>
<organism evidence="9 10">
    <name type="scientific">Raphidocelis subcapitata</name>
    <dbReference type="NCBI Taxonomy" id="307507"/>
    <lineage>
        <taxon>Eukaryota</taxon>
        <taxon>Viridiplantae</taxon>
        <taxon>Chlorophyta</taxon>
        <taxon>core chlorophytes</taxon>
        <taxon>Chlorophyceae</taxon>
        <taxon>CS clade</taxon>
        <taxon>Sphaeropleales</taxon>
        <taxon>Selenastraceae</taxon>
        <taxon>Raphidocelis</taxon>
    </lineage>
</organism>
<dbReference type="STRING" id="307507.A0A2V0P151"/>
<evidence type="ECO:0000256" key="2">
    <source>
        <dbReference type="ARBA" id="ARBA00022448"/>
    </source>
</evidence>
<accession>A0A2V0P151</accession>
<dbReference type="OrthoDB" id="435980at2759"/>
<feature type="transmembrane region" description="Helical" evidence="7">
    <location>
        <begin position="290"/>
        <end position="308"/>
    </location>
</feature>
<dbReference type="PANTHER" id="PTHR13414:SF9">
    <property type="entry name" value="PROTON-COUPLED ZINC ANTIPORTER SLC30A9, MITOCHONDRIAL"/>
    <property type="match status" value="1"/>
</dbReference>
<keyword evidence="5 7" id="KW-0472">Membrane</keyword>
<evidence type="ECO:0000256" key="5">
    <source>
        <dbReference type="ARBA" id="ARBA00023136"/>
    </source>
</evidence>
<evidence type="ECO:0000256" key="4">
    <source>
        <dbReference type="ARBA" id="ARBA00022989"/>
    </source>
</evidence>
<feature type="domain" description="Cation efflux protein transmembrane" evidence="8">
    <location>
        <begin position="110"/>
        <end position="313"/>
    </location>
</feature>
<feature type="region of interest" description="Disordered" evidence="6">
    <location>
        <begin position="529"/>
        <end position="587"/>
    </location>
</feature>
<dbReference type="AlphaFoldDB" id="A0A2V0P151"/>
<evidence type="ECO:0000313" key="10">
    <source>
        <dbReference type="Proteomes" id="UP000247498"/>
    </source>
</evidence>
<dbReference type="GO" id="GO:0016020">
    <property type="term" value="C:membrane"/>
    <property type="evidence" value="ECO:0007669"/>
    <property type="project" value="UniProtKB-SubCell"/>
</dbReference>
<name>A0A2V0P151_9CHLO</name>
<feature type="region of interest" description="Disordered" evidence="6">
    <location>
        <begin position="1"/>
        <end position="97"/>
    </location>
</feature>
<evidence type="ECO:0000259" key="8">
    <source>
        <dbReference type="Pfam" id="PF01545"/>
    </source>
</evidence>
<dbReference type="GO" id="GO:0008324">
    <property type="term" value="F:monoatomic cation transmembrane transporter activity"/>
    <property type="evidence" value="ECO:0007669"/>
    <property type="project" value="InterPro"/>
</dbReference>
<sequence length="587" mass="60171">MPLRAPLLAAPPPTAVAAAAGSRLLGPQPRGAAATPSPPRPLLRPLLPLPPRARGPAPPPRAAAAAAGGFSSAPDAGDKAAAGAGAPAGAAAGDDEDDNADELHAVDTAIRANILIFVAKLSVYFISSSSAMLAEAVHSLVDVANQMLLRIGIKKAEKGPTKAHPFGYSRDQFVWPLISAVGIFCCGAGISFIHGVQGLFEPHEVGPLFWNFVVLGVSLVLESHSLRVAVAALTKRAKQQGMTLWNYVKTGSDPAATAVMLEDGAAVAGLVIAAGCLGLCHVTGNAVWDSVGSLAVAGLLGVVAVTLIQRNRKWLIGKSMPSDQEAVLVAYLRQQSVVRSVTNVKSEEIGVRQYRFQADVAFDGAELARRCLDRVGRQRLFRALAAAAARRDAAYMDALLMQFATVTVSAVGAEVDRMEQDITRLVPGTRYVDLETDRGKPIRPPSPDALAAAAAAAERRRPAAGVAGVVTDPGAEGDHLADLVYYPLGSVTSVDSIDDTGDWVARLEQQQRAAAAAGEVSGAAAGGAWLQEQQQQQRRQQERAAGADGQAGEGEGGNGGSNGGSNGNSGSSGGGGGGSGSGATAVK</sequence>
<feature type="compositionally biased region" description="Low complexity" evidence="6">
    <location>
        <begin position="62"/>
        <end position="92"/>
    </location>
</feature>
<dbReference type="GO" id="GO:0005783">
    <property type="term" value="C:endoplasmic reticulum"/>
    <property type="evidence" value="ECO:0007669"/>
    <property type="project" value="TreeGrafter"/>
</dbReference>
<evidence type="ECO:0000256" key="3">
    <source>
        <dbReference type="ARBA" id="ARBA00022692"/>
    </source>
</evidence>
<keyword evidence="4 7" id="KW-1133">Transmembrane helix</keyword>
<evidence type="ECO:0000256" key="1">
    <source>
        <dbReference type="ARBA" id="ARBA00004141"/>
    </source>
</evidence>
<dbReference type="GO" id="GO:0006829">
    <property type="term" value="P:zinc ion transport"/>
    <property type="evidence" value="ECO:0007669"/>
    <property type="project" value="InterPro"/>
</dbReference>
<dbReference type="NCBIfam" id="TIGR01297">
    <property type="entry name" value="CDF"/>
    <property type="match status" value="1"/>
</dbReference>
<dbReference type="Gene3D" id="1.20.1510.10">
    <property type="entry name" value="Cation efflux protein transmembrane domain"/>
    <property type="match status" value="1"/>
</dbReference>
<comment type="subcellular location">
    <subcellularLocation>
        <location evidence="1">Membrane</location>
        <topology evidence="1">Multi-pass membrane protein</topology>
    </subcellularLocation>
</comment>